<dbReference type="RefSeq" id="WP_205104727.1">
    <property type="nucleotide sequence ID" value="NZ_JACJJG010000037.1"/>
</dbReference>
<sequence>MKKIILILFAAIAIAAQAQNAQITSPDGGMNVYRKVKKQAYDTAQVNVYYKLKYLKDSTKTDEYTETQTIVQVSDRYARFGEYYQLLEDSLDIYLNKSRKNKRNKAAVEAENAALTNTHLLLASITDLDTRLTTVQFDDILKAYEYTFTPEIEWTLAPGDTLINGHRCKKAKCSYAGRDYEAWYAEDISLPVGPYVFGGLPGLIMQLSDTKHNYVFTNNGVEKADSLRDMYLYRKSFITRIYKTSREEALTAIRNDTENFDNLSVEAYKVKKMVNGKWVTPEANFPKRPYNGIELVW</sequence>
<comment type="caution">
    <text evidence="2">The sequence shown here is derived from an EMBL/GenBank/DDBJ whole genome shotgun (WGS) entry which is preliminary data.</text>
</comment>
<organism evidence="2 3">
    <name type="scientific">Marseilla massiliensis</name>
    <dbReference type="NCBI Taxonomy" id="1841864"/>
    <lineage>
        <taxon>Bacteria</taxon>
        <taxon>Pseudomonadati</taxon>
        <taxon>Bacteroidota</taxon>
        <taxon>Bacteroidia</taxon>
        <taxon>Bacteroidales</taxon>
        <taxon>Prevotellaceae</taxon>
        <taxon>Marseilla</taxon>
    </lineage>
</organism>
<evidence type="ECO:0000256" key="1">
    <source>
        <dbReference type="SAM" id="SignalP"/>
    </source>
</evidence>
<gene>
    <name evidence="2" type="ORF">H6A34_07945</name>
</gene>
<feature type="chain" id="PRO_5037509276" evidence="1">
    <location>
        <begin position="19"/>
        <end position="297"/>
    </location>
</feature>
<dbReference type="EMBL" id="JACJJG010000037">
    <property type="protein sequence ID" value="MBM6673805.1"/>
    <property type="molecule type" value="Genomic_DNA"/>
</dbReference>
<protein>
    <submittedName>
        <fullName evidence="2">GLPGLI family protein</fullName>
    </submittedName>
</protein>
<evidence type="ECO:0000313" key="3">
    <source>
        <dbReference type="Proteomes" id="UP000706891"/>
    </source>
</evidence>
<name>A0A938WTM3_9BACT</name>
<keyword evidence="1" id="KW-0732">Signal</keyword>
<reference evidence="2" key="1">
    <citation type="submission" date="2020-08" db="EMBL/GenBank/DDBJ databases">
        <authorList>
            <person name="Cejkova D."/>
            <person name="Kubasova T."/>
            <person name="Jahodarova E."/>
            <person name="Rychlik I."/>
        </authorList>
    </citation>
    <scope>NUCLEOTIDE SEQUENCE</scope>
    <source>
        <strain evidence="2">An824</strain>
    </source>
</reference>
<accession>A0A938WTM3</accession>
<reference evidence="2" key="2">
    <citation type="journal article" date="2021" name="Sci. Rep.">
        <title>The distribution of antibiotic resistance genes in chicken gut microbiota commensals.</title>
        <authorList>
            <person name="Juricova H."/>
            <person name="Matiasovicova J."/>
            <person name="Kubasova T."/>
            <person name="Cejkova D."/>
            <person name="Rychlik I."/>
        </authorList>
    </citation>
    <scope>NUCLEOTIDE SEQUENCE</scope>
    <source>
        <strain evidence="2">An824</strain>
    </source>
</reference>
<dbReference type="Pfam" id="PF22252">
    <property type="entry name" value="PNGase_F-II_N"/>
    <property type="match status" value="1"/>
</dbReference>
<evidence type="ECO:0000313" key="2">
    <source>
        <dbReference type="EMBL" id="MBM6673805.1"/>
    </source>
</evidence>
<proteinExistence type="predicted"/>
<feature type="signal peptide" evidence="1">
    <location>
        <begin position="1"/>
        <end position="18"/>
    </location>
</feature>
<dbReference type="InterPro" id="IPR005901">
    <property type="entry name" value="GLPGLI"/>
</dbReference>
<keyword evidence="3" id="KW-1185">Reference proteome</keyword>
<dbReference type="NCBIfam" id="TIGR01200">
    <property type="entry name" value="GLPGLI"/>
    <property type="match status" value="1"/>
</dbReference>
<dbReference type="AlphaFoldDB" id="A0A938WTM3"/>
<dbReference type="Proteomes" id="UP000706891">
    <property type="component" value="Unassembled WGS sequence"/>
</dbReference>